<evidence type="ECO:0000256" key="7">
    <source>
        <dbReference type="RuleBase" id="RU004417"/>
    </source>
</evidence>
<comment type="similarity">
    <text evidence="2 7">Belongs to the Glu/Leu/Phe/Val dehydrogenases family.</text>
</comment>
<proteinExistence type="inferred from homology"/>
<dbReference type="EMBL" id="SLWX01000006">
    <property type="protein sequence ID" value="TCO75846.1"/>
    <property type="molecule type" value="Genomic_DNA"/>
</dbReference>
<dbReference type="InterPro" id="IPR036291">
    <property type="entry name" value="NAD(P)-bd_dom_sf"/>
</dbReference>
<feature type="active site" description="Proton donor/acceptor" evidence="5">
    <location>
        <position position="80"/>
    </location>
</feature>
<feature type="compositionally biased region" description="Basic and acidic residues" evidence="8">
    <location>
        <begin position="360"/>
        <end position="369"/>
    </location>
</feature>
<comment type="caution">
    <text evidence="10">The sequence shown here is derived from an EMBL/GenBank/DDBJ whole genome shotgun (WGS) entry which is preliminary data.</text>
</comment>
<feature type="domain" description="Glutamate/phenylalanine/leucine/valine/L-tryptophan dehydrogenase C-terminal" evidence="9">
    <location>
        <begin position="143"/>
        <end position="350"/>
    </location>
</feature>
<evidence type="ECO:0000313" key="10">
    <source>
        <dbReference type="EMBL" id="TCO75846.1"/>
    </source>
</evidence>
<dbReference type="GO" id="GO:0000166">
    <property type="term" value="F:nucleotide binding"/>
    <property type="evidence" value="ECO:0007669"/>
    <property type="project" value="UniProtKB-KW"/>
</dbReference>
<evidence type="ECO:0000256" key="2">
    <source>
        <dbReference type="ARBA" id="ARBA00006382"/>
    </source>
</evidence>
<keyword evidence="4 6" id="KW-0520">NAD</keyword>
<accession>A0A4R2KX62</accession>
<dbReference type="PANTHER" id="PTHR42722:SF1">
    <property type="entry name" value="VALINE DEHYDROGENASE"/>
    <property type="match status" value="1"/>
</dbReference>
<dbReference type="Gene3D" id="3.40.50.720">
    <property type="entry name" value="NAD(P)-binding Rossmann-like Domain"/>
    <property type="match status" value="1"/>
</dbReference>
<dbReference type="Gene3D" id="3.40.50.10860">
    <property type="entry name" value="Leucine Dehydrogenase, chain A, domain 1"/>
    <property type="match status" value="1"/>
</dbReference>
<dbReference type="OrthoDB" id="9803297at2"/>
<evidence type="ECO:0000256" key="4">
    <source>
        <dbReference type="ARBA" id="ARBA00023027"/>
    </source>
</evidence>
<evidence type="ECO:0000256" key="5">
    <source>
        <dbReference type="PIRSR" id="PIRSR000188-1"/>
    </source>
</evidence>
<dbReference type="RefSeq" id="WP_117316041.1">
    <property type="nucleotide sequence ID" value="NZ_QQSW01000005.1"/>
</dbReference>
<dbReference type="InterPro" id="IPR006097">
    <property type="entry name" value="Glu/Leu/Phe/Val/Trp_DH_dimer"/>
</dbReference>
<organism evidence="10 11">
    <name type="scientific">Chromatocurvus halotolerans</name>
    <dbReference type="NCBI Taxonomy" id="1132028"/>
    <lineage>
        <taxon>Bacteria</taxon>
        <taxon>Pseudomonadati</taxon>
        <taxon>Pseudomonadota</taxon>
        <taxon>Gammaproteobacteria</taxon>
        <taxon>Cellvibrionales</taxon>
        <taxon>Halieaceae</taxon>
        <taxon>Chromatocurvus</taxon>
    </lineage>
</organism>
<dbReference type="SUPFAM" id="SSF53223">
    <property type="entry name" value="Aminoacid dehydrogenase-like, N-terminal domain"/>
    <property type="match status" value="1"/>
</dbReference>
<name>A0A4R2KX62_9GAMM</name>
<evidence type="ECO:0000259" key="9">
    <source>
        <dbReference type="SMART" id="SM00839"/>
    </source>
</evidence>
<gene>
    <name evidence="10" type="ORF">EV688_10636</name>
</gene>
<dbReference type="InterPro" id="IPR006096">
    <property type="entry name" value="Glu/Leu/Phe/Val/Trp_DH_C"/>
</dbReference>
<keyword evidence="6" id="KW-0547">Nucleotide-binding</keyword>
<dbReference type="InterPro" id="IPR033524">
    <property type="entry name" value="Glu/Leu/Phe/Val_DH_AS"/>
</dbReference>
<dbReference type="CDD" id="cd01075">
    <property type="entry name" value="NAD_bind_Leu_Phe_Val_DH"/>
    <property type="match status" value="1"/>
</dbReference>
<evidence type="ECO:0000256" key="6">
    <source>
        <dbReference type="PIRSR" id="PIRSR000188-2"/>
    </source>
</evidence>
<evidence type="ECO:0000256" key="8">
    <source>
        <dbReference type="SAM" id="MobiDB-lite"/>
    </source>
</evidence>
<reference evidence="10 11" key="1">
    <citation type="submission" date="2019-03" db="EMBL/GenBank/DDBJ databases">
        <title>Genomic Encyclopedia of Type Strains, Phase IV (KMG-IV): sequencing the most valuable type-strain genomes for metagenomic binning, comparative biology and taxonomic classification.</title>
        <authorList>
            <person name="Goeker M."/>
        </authorList>
    </citation>
    <scope>NUCLEOTIDE SEQUENCE [LARGE SCALE GENOMIC DNA]</scope>
    <source>
        <strain evidence="10 11">DSM 23344</strain>
    </source>
</reference>
<dbReference type="InterPro" id="IPR046346">
    <property type="entry name" value="Aminoacid_DH-like_N_sf"/>
</dbReference>
<feature type="region of interest" description="Disordered" evidence="8">
    <location>
        <begin position="326"/>
        <end position="369"/>
    </location>
</feature>
<dbReference type="GO" id="GO:0016639">
    <property type="term" value="F:oxidoreductase activity, acting on the CH-NH2 group of donors, NAD or NADP as acceptor"/>
    <property type="evidence" value="ECO:0007669"/>
    <property type="project" value="InterPro"/>
</dbReference>
<sequence length="369" mass="39083">MSVFLDSAYDNHELVTFGHDRATGLRAIIAVHNTTLGPGVGGCRMYPYPDDDAALRDVLRLSRGMTYKSALADLPLGGGKSVIIGNPREDKSPALMRAMGEFVHSQGGRYVAAEDSGTGVEDLREMASVTPYVSGIADNEHGGDPSPSTAYGLFVGIRAAVAHRLGVDSTSGLRVAIQGLGHVGFLLARLLRDDGAIVYGADVSAINLQRAADLLGVIPVDVDDILFCEADILAPCALGAVLDEQTIPRLRSGIVAGAANNQLATPLDAARLRDRGILYCPDFLINAGGIIDVHHQRLGSAETEVRAHLAGIEKNLLEVLQRSDRSGESTDAVAEALAMEKIDRRRDRPEGGGRPLLADPETRRAAAAR</sequence>
<dbReference type="AlphaFoldDB" id="A0A4R2KX62"/>
<dbReference type="PROSITE" id="PS00074">
    <property type="entry name" value="GLFV_DEHYDROGENASE"/>
    <property type="match status" value="1"/>
</dbReference>
<comment type="function">
    <text evidence="1">Catalyzes the reversible oxidative deamination of glutamate to alpha-ketoglutarate and ammonia.</text>
</comment>
<dbReference type="PANTHER" id="PTHR42722">
    <property type="entry name" value="LEUCINE DEHYDROGENASE"/>
    <property type="match status" value="1"/>
</dbReference>
<feature type="binding site" evidence="6">
    <location>
        <begin position="179"/>
        <end position="184"/>
    </location>
    <ligand>
        <name>NAD(+)</name>
        <dbReference type="ChEBI" id="CHEBI:57540"/>
    </ligand>
</feature>
<evidence type="ECO:0000256" key="3">
    <source>
        <dbReference type="ARBA" id="ARBA00023002"/>
    </source>
</evidence>
<dbReference type="InterPro" id="IPR016211">
    <property type="entry name" value="Glu/Phe/Leu/Val/Trp_DH_bac/arc"/>
</dbReference>
<dbReference type="Pfam" id="PF00208">
    <property type="entry name" value="ELFV_dehydrog"/>
    <property type="match status" value="1"/>
</dbReference>
<dbReference type="PRINTS" id="PR00082">
    <property type="entry name" value="GLFDHDRGNASE"/>
</dbReference>
<dbReference type="GO" id="GO:0006520">
    <property type="term" value="P:amino acid metabolic process"/>
    <property type="evidence" value="ECO:0007669"/>
    <property type="project" value="InterPro"/>
</dbReference>
<keyword evidence="11" id="KW-1185">Reference proteome</keyword>
<protein>
    <submittedName>
        <fullName evidence="10">Leucine dehydrogenase</fullName>
    </submittedName>
</protein>
<dbReference type="SMART" id="SM00839">
    <property type="entry name" value="ELFV_dehydrog"/>
    <property type="match status" value="1"/>
</dbReference>
<dbReference type="PIRSF" id="PIRSF000188">
    <property type="entry name" value="Phe_leu_dh"/>
    <property type="match status" value="1"/>
</dbReference>
<feature type="compositionally biased region" description="Basic and acidic residues" evidence="8">
    <location>
        <begin position="338"/>
        <end position="351"/>
    </location>
</feature>
<dbReference type="Pfam" id="PF02812">
    <property type="entry name" value="ELFV_dehydrog_N"/>
    <property type="match status" value="1"/>
</dbReference>
<dbReference type="SUPFAM" id="SSF51735">
    <property type="entry name" value="NAD(P)-binding Rossmann-fold domains"/>
    <property type="match status" value="1"/>
</dbReference>
<dbReference type="InterPro" id="IPR006095">
    <property type="entry name" value="Glu/Leu/Phe/Val/Trp_DH"/>
</dbReference>
<keyword evidence="3 7" id="KW-0560">Oxidoreductase</keyword>
<dbReference type="Proteomes" id="UP000294980">
    <property type="component" value="Unassembled WGS sequence"/>
</dbReference>
<evidence type="ECO:0000256" key="1">
    <source>
        <dbReference type="ARBA" id="ARBA00003868"/>
    </source>
</evidence>
<evidence type="ECO:0000313" key="11">
    <source>
        <dbReference type="Proteomes" id="UP000294980"/>
    </source>
</evidence>